<dbReference type="InterPro" id="IPR000742">
    <property type="entry name" value="EGF"/>
</dbReference>
<gene>
    <name evidence="4" type="ORF">CINC_LOCUS11424</name>
</gene>
<feature type="signal peptide" evidence="2">
    <location>
        <begin position="1"/>
        <end position="22"/>
    </location>
</feature>
<dbReference type="EMBL" id="LR824009">
    <property type="protein sequence ID" value="CAH0605444.1"/>
    <property type="molecule type" value="Genomic_DNA"/>
</dbReference>
<dbReference type="SMART" id="SM00181">
    <property type="entry name" value="EGF"/>
    <property type="match status" value="6"/>
</dbReference>
<protein>
    <recommendedName>
        <fullName evidence="3">EGF-like domain-containing protein</fullName>
    </recommendedName>
</protein>
<feature type="domain" description="EGF-like" evidence="3">
    <location>
        <begin position="139"/>
        <end position="169"/>
    </location>
</feature>
<evidence type="ECO:0000313" key="5">
    <source>
        <dbReference type="Proteomes" id="UP001154114"/>
    </source>
</evidence>
<feature type="domain" description="EGF-like" evidence="3">
    <location>
        <begin position="100"/>
        <end position="137"/>
    </location>
</feature>
<dbReference type="Pfam" id="PF02363">
    <property type="entry name" value="C_tripleX"/>
    <property type="match status" value="7"/>
</dbReference>
<dbReference type="PANTHER" id="PTHR24047">
    <property type="entry name" value="FI01909P-RELATED"/>
    <property type="match status" value="1"/>
</dbReference>
<feature type="domain" description="EGF-like" evidence="3">
    <location>
        <begin position="242"/>
        <end position="273"/>
    </location>
</feature>
<evidence type="ECO:0000313" key="4">
    <source>
        <dbReference type="EMBL" id="CAH0605444.1"/>
    </source>
</evidence>
<feature type="domain" description="EGF-like" evidence="3">
    <location>
        <begin position="204"/>
        <end position="240"/>
    </location>
</feature>
<keyword evidence="1" id="KW-0472">Membrane</keyword>
<accession>A0A9P0C3A6</accession>
<evidence type="ECO:0000259" key="3">
    <source>
        <dbReference type="SMART" id="SM00181"/>
    </source>
</evidence>
<organism evidence="4 5">
    <name type="scientific">Chrysodeixis includens</name>
    <name type="common">Soybean looper</name>
    <name type="synonym">Pseudoplusia includens</name>
    <dbReference type="NCBI Taxonomy" id="689277"/>
    <lineage>
        <taxon>Eukaryota</taxon>
        <taxon>Metazoa</taxon>
        <taxon>Ecdysozoa</taxon>
        <taxon>Arthropoda</taxon>
        <taxon>Hexapoda</taxon>
        <taxon>Insecta</taxon>
        <taxon>Pterygota</taxon>
        <taxon>Neoptera</taxon>
        <taxon>Endopterygota</taxon>
        <taxon>Lepidoptera</taxon>
        <taxon>Glossata</taxon>
        <taxon>Ditrysia</taxon>
        <taxon>Noctuoidea</taxon>
        <taxon>Noctuidae</taxon>
        <taxon>Plusiinae</taxon>
        <taxon>Chrysodeixis</taxon>
    </lineage>
</organism>
<keyword evidence="1" id="KW-1133">Transmembrane helix</keyword>
<dbReference type="InterPro" id="IPR003341">
    <property type="entry name" value="Cys_rich_tripleX"/>
</dbReference>
<dbReference type="Proteomes" id="UP001154114">
    <property type="component" value="Chromosome 6"/>
</dbReference>
<proteinExistence type="predicted"/>
<feature type="domain" description="EGF-like" evidence="3">
    <location>
        <begin position="171"/>
        <end position="202"/>
    </location>
</feature>
<dbReference type="OrthoDB" id="409374at2759"/>
<dbReference type="InterPro" id="IPR053255">
    <property type="entry name" value="EGF-like_domain"/>
</dbReference>
<keyword evidence="1" id="KW-0812">Transmembrane</keyword>
<sequence>MLSKLVVLKCFIIAVYLVNVESQICEKKEIVTVNVNETFRVTDYVTYLKQPCSDRLKCVHRRRRRVTKYRTVTKSQLANVKHCCSGYTRIDASTNDSAIECAPICMPSCNKGFCESPAHCACHPGYVSDPVDSHNCLPVCKQPCTNGLCVEPNKCRCNFGYTLVNSSCQPLCTEPCHNGTCVSPETCECHAGYRKSERNTCEPYCLNGCENGACIAPEECNCNPGYRLTEIERLGNKICKPFCSKNCTNGVCIAPEECQCRPSYRMSENHLCEPACGDGWILKDHKCVAECKKSCGNGTCTSPNVCVCYPGYRIDFARLLSSGTIDAALCVPSCTNCDGNCVAPNVCERISTTAGTSTSTTTTTTIREVMNITFDDFELRYSTQNSGYVTFYDEPINSTIVYEDDLESATASSWIADNWVPVFAVIMCVVAAALLLFAVFRFTPVLEYFKGKSYVVKNGPQESETRIDDSYRFEDLKIRFSNDNKT</sequence>
<dbReference type="Gene3D" id="2.10.25.10">
    <property type="entry name" value="Laminin"/>
    <property type="match status" value="6"/>
</dbReference>
<keyword evidence="2" id="KW-0732">Signal</keyword>
<feature type="chain" id="PRO_5040347990" description="EGF-like domain-containing protein" evidence="2">
    <location>
        <begin position="23"/>
        <end position="486"/>
    </location>
</feature>
<name>A0A9P0C3A6_CHRIL</name>
<dbReference type="SUPFAM" id="SSF57184">
    <property type="entry name" value="Growth factor receptor domain"/>
    <property type="match status" value="1"/>
</dbReference>
<reference evidence="4" key="1">
    <citation type="submission" date="2021-12" db="EMBL/GenBank/DDBJ databases">
        <authorList>
            <person name="King R."/>
        </authorList>
    </citation>
    <scope>NUCLEOTIDE SEQUENCE</scope>
</reference>
<dbReference type="PANTHER" id="PTHR24047:SF29">
    <property type="entry name" value="EATER-RELATED"/>
    <property type="match status" value="1"/>
</dbReference>
<feature type="domain" description="EGF-like" evidence="3">
    <location>
        <begin position="290"/>
        <end position="331"/>
    </location>
</feature>
<dbReference type="AlphaFoldDB" id="A0A9P0C3A6"/>
<evidence type="ECO:0000256" key="2">
    <source>
        <dbReference type="SAM" id="SignalP"/>
    </source>
</evidence>
<keyword evidence="5" id="KW-1185">Reference proteome</keyword>
<dbReference type="InterPro" id="IPR009030">
    <property type="entry name" value="Growth_fac_rcpt_cys_sf"/>
</dbReference>
<feature type="transmembrane region" description="Helical" evidence="1">
    <location>
        <begin position="419"/>
        <end position="440"/>
    </location>
</feature>
<evidence type="ECO:0000256" key="1">
    <source>
        <dbReference type="SAM" id="Phobius"/>
    </source>
</evidence>